<dbReference type="AlphaFoldDB" id="A0AAE1DQF6"/>
<name>A0AAE1DQF6_9GAST</name>
<dbReference type="Proteomes" id="UP001283361">
    <property type="component" value="Unassembled WGS sequence"/>
</dbReference>
<proteinExistence type="predicted"/>
<reference evidence="1" key="1">
    <citation type="journal article" date="2023" name="G3 (Bethesda)">
        <title>A reference genome for the long-term kleptoplast-retaining sea slug Elysia crispata morphotype clarki.</title>
        <authorList>
            <person name="Eastman K.E."/>
            <person name="Pendleton A.L."/>
            <person name="Shaikh M.A."/>
            <person name="Suttiyut T."/>
            <person name="Ogas R."/>
            <person name="Tomko P."/>
            <person name="Gavelis G."/>
            <person name="Widhalm J.R."/>
            <person name="Wisecaver J.H."/>
        </authorList>
    </citation>
    <scope>NUCLEOTIDE SEQUENCE</scope>
    <source>
        <strain evidence="1">ECLA1</strain>
    </source>
</reference>
<dbReference type="EMBL" id="JAWDGP010003056">
    <property type="protein sequence ID" value="KAK3777943.1"/>
    <property type="molecule type" value="Genomic_DNA"/>
</dbReference>
<gene>
    <name evidence="1" type="ORF">RRG08_050331</name>
</gene>
<sequence length="257" mass="28250">MNTEEYGRNWRRNTIKPHHPCKETEHDILSPSRDPVRQAVGCYLSAKTDVGEDARLIHQRGAGSNSRYLAFRGGHILPPTLLSLQEKVAPASLFIISRSLNLEFVLLSATSEQQKMQHWVVQAPVKLQHRSQSDSLQLATVSRNGHLGASIQFFFFQTASGVKGLGSETGGPCASVSTCLLRRIAAKHLVLELCFTDTMIQSSHLNAVSWLLSTASQPLVVRAGLIGVSDGISNSRHSRPYKLRSRAYFQPAAPGQL</sequence>
<evidence type="ECO:0000313" key="1">
    <source>
        <dbReference type="EMBL" id="KAK3777943.1"/>
    </source>
</evidence>
<organism evidence="1 2">
    <name type="scientific">Elysia crispata</name>
    <name type="common">lettuce slug</name>
    <dbReference type="NCBI Taxonomy" id="231223"/>
    <lineage>
        <taxon>Eukaryota</taxon>
        <taxon>Metazoa</taxon>
        <taxon>Spiralia</taxon>
        <taxon>Lophotrochozoa</taxon>
        <taxon>Mollusca</taxon>
        <taxon>Gastropoda</taxon>
        <taxon>Heterobranchia</taxon>
        <taxon>Euthyneura</taxon>
        <taxon>Panpulmonata</taxon>
        <taxon>Sacoglossa</taxon>
        <taxon>Placobranchoidea</taxon>
        <taxon>Plakobranchidae</taxon>
        <taxon>Elysia</taxon>
    </lineage>
</organism>
<protein>
    <submittedName>
        <fullName evidence="1">Uncharacterized protein</fullName>
    </submittedName>
</protein>
<keyword evidence="2" id="KW-1185">Reference proteome</keyword>
<comment type="caution">
    <text evidence="1">The sequence shown here is derived from an EMBL/GenBank/DDBJ whole genome shotgun (WGS) entry which is preliminary data.</text>
</comment>
<accession>A0AAE1DQF6</accession>
<evidence type="ECO:0000313" key="2">
    <source>
        <dbReference type="Proteomes" id="UP001283361"/>
    </source>
</evidence>